<proteinExistence type="predicted"/>
<comment type="caution">
    <text evidence="1">The sequence shown here is derived from an EMBL/GenBank/DDBJ whole genome shotgun (WGS) entry which is preliminary data.</text>
</comment>
<name>A0ABW1J5W8_9PSEU</name>
<protein>
    <submittedName>
        <fullName evidence="1">Uncharacterized protein</fullName>
    </submittedName>
</protein>
<reference evidence="2" key="1">
    <citation type="journal article" date="2019" name="Int. J. Syst. Evol. Microbiol.">
        <title>The Global Catalogue of Microorganisms (GCM) 10K type strain sequencing project: providing services to taxonomists for standard genome sequencing and annotation.</title>
        <authorList>
            <consortium name="The Broad Institute Genomics Platform"/>
            <consortium name="The Broad Institute Genome Sequencing Center for Infectious Disease"/>
            <person name="Wu L."/>
            <person name="Ma J."/>
        </authorList>
    </citation>
    <scope>NUCLEOTIDE SEQUENCE [LARGE SCALE GENOMIC DNA]</scope>
    <source>
        <strain evidence="2">CCM 8391</strain>
    </source>
</reference>
<evidence type="ECO:0000313" key="1">
    <source>
        <dbReference type="EMBL" id="MFC5996049.1"/>
    </source>
</evidence>
<evidence type="ECO:0000313" key="2">
    <source>
        <dbReference type="Proteomes" id="UP001596302"/>
    </source>
</evidence>
<organism evidence="1 2">
    <name type="scientific">Pseudonocardia hispaniensis</name>
    <dbReference type="NCBI Taxonomy" id="904933"/>
    <lineage>
        <taxon>Bacteria</taxon>
        <taxon>Bacillati</taxon>
        <taxon>Actinomycetota</taxon>
        <taxon>Actinomycetes</taxon>
        <taxon>Pseudonocardiales</taxon>
        <taxon>Pseudonocardiaceae</taxon>
        <taxon>Pseudonocardia</taxon>
    </lineage>
</organism>
<dbReference type="RefSeq" id="WP_379586515.1">
    <property type="nucleotide sequence ID" value="NZ_JBHSQW010000035.1"/>
</dbReference>
<sequence length="72" mass="7624">MNRTVSGRLDQNLDFAIDPDVVSSIAIEGRPMRGLGAAPGAGVTVSSGRLDPTTDSAFYDYLVLLLGIRIET</sequence>
<dbReference type="EMBL" id="JBHSQW010000035">
    <property type="protein sequence ID" value="MFC5996049.1"/>
    <property type="molecule type" value="Genomic_DNA"/>
</dbReference>
<accession>A0ABW1J5W8</accession>
<dbReference type="Proteomes" id="UP001596302">
    <property type="component" value="Unassembled WGS sequence"/>
</dbReference>
<gene>
    <name evidence="1" type="ORF">ACFQE5_17730</name>
</gene>
<keyword evidence="2" id="KW-1185">Reference proteome</keyword>